<dbReference type="EC" id="5.3.4.1" evidence="4"/>
<organism evidence="11">
    <name type="scientific">Enterobius vermicularis</name>
    <name type="common">Human pinworm</name>
    <dbReference type="NCBI Taxonomy" id="51028"/>
    <lineage>
        <taxon>Eukaryota</taxon>
        <taxon>Metazoa</taxon>
        <taxon>Ecdysozoa</taxon>
        <taxon>Nematoda</taxon>
        <taxon>Chromadorea</taxon>
        <taxon>Rhabditida</taxon>
        <taxon>Spirurina</taxon>
        <taxon>Oxyuridomorpha</taxon>
        <taxon>Oxyuroidea</taxon>
        <taxon>Oxyuridae</taxon>
        <taxon>Enterobius</taxon>
    </lineage>
</organism>
<keyword evidence="10" id="KW-1185">Reference proteome</keyword>
<evidence type="ECO:0000256" key="3">
    <source>
        <dbReference type="ARBA" id="ARBA00006347"/>
    </source>
</evidence>
<dbReference type="GO" id="GO:0005788">
    <property type="term" value="C:endoplasmic reticulum lumen"/>
    <property type="evidence" value="ECO:0007669"/>
    <property type="project" value="UniProtKB-SubCell"/>
</dbReference>
<dbReference type="EMBL" id="UXUI01013470">
    <property type="protein sequence ID" value="VDD97355.1"/>
    <property type="molecule type" value="Genomic_DNA"/>
</dbReference>
<dbReference type="OrthoDB" id="427280at2759"/>
<comment type="catalytic activity">
    <reaction evidence="1">
        <text>Catalyzes the rearrangement of -S-S- bonds in proteins.</text>
        <dbReference type="EC" id="5.3.4.1"/>
    </reaction>
</comment>
<evidence type="ECO:0000256" key="6">
    <source>
        <dbReference type="ARBA" id="ARBA00023235"/>
    </source>
</evidence>
<comment type="subcellular location">
    <subcellularLocation>
        <location evidence="2">Endoplasmic reticulum lumen</location>
    </subcellularLocation>
</comment>
<keyword evidence="6" id="KW-0413">Isomerase</keyword>
<evidence type="ECO:0000313" key="9">
    <source>
        <dbReference type="EMBL" id="VDD97355.1"/>
    </source>
</evidence>
<dbReference type="GO" id="GO:0003756">
    <property type="term" value="F:protein disulfide isomerase activity"/>
    <property type="evidence" value="ECO:0007669"/>
    <property type="project" value="UniProtKB-EC"/>
</dbReference>
<evidence type="ECO:0000313" key="11">
    <source>
        <dbReference type="WBParaSite" id="EVEC_0001294001-mRNA-1"/>
    </source>
</evidence>
<dbReference type="Proteomes" id="UP000274131">
    <property type="component" value="Unassembled WGS sequence"/>
</dbReference>
<reference evidence="9 10" key="2">
    <citation type="submission" date="2018-10" db="EMBL/GenBank/DDBJ databases">
        <authorList>
            <consortium name="Pathogen Informatics"/>
        </authorList>
    </citation>
    <scope>NUCLEOTIDE SEQUENCE [LARGE SCALE GENOMIC DNA]</scope>
</reference>
<dbReference type="PANTHER" id="PTHR18929">
    <property type="entry name" value="PROTEIN DISULFIDE ISOMERASE"/>
    <property type="match status" value="1"/>
</dbReference>
<accession>A0A0N4VPL1</accession>
<dbReference type="Gene3D" id="3.40.30.10">
    <property type="entry name" value="Glutaredoxin"/>
    <property type="match status" value="2"/>
</dbReference>
<dbReference type="GO" id="GO:0034976">
    <property type="term" value="P:response to endoplasmic reticulum stress"/>
    <property type="evidence" value="ECO:0007669"/>
    <property type="project" value="TreeGrafter"/>
</dbReference>
<evidence type="ECO:0000256" key="7">
    <source>
        <dbReference type="ARBA" id="ARBA00023284"/>
    </source>
</evidence>
<dbReference type="SUPFAM" id="SSF52833">
    <property type="entry name" value="Thioredoxin-like"/>
    <property type="match status" value="1"/>
</dbReference>
<evidence type="ECO:0000256" key="5">
    <source>
        <dbReference type="ARBA" id="ARBA00022824"/>
    </source>
</evidence>
<protein>
    <recommendedName>
        <fullName evidence="4">protein disulfide-isomerase</fullName>
        <ecNumber evidence="4">5.3.4.1</ecNumber>
    </recommendedName>
</protein>
<dbReference type="Pfam" id="PF00085">
    <property type="entry name" value="Thioredoxin"/>
    <property type="match status" value="1"/>
</dbReference>
<name>A0A0N4VPL1_ENTVE</name>
<gene>
    <name evidence="9" type="ORF">EVEC_LOCUS12106</name>
</gene>
<reference evidence="11" key="1">
    <citation type="submission" date="2017-02" db="UniProtKB">
        <authorList>
            <consortium name="WormBaseParasite"/>
        </authorList>
    </citation>
    <scope>IDENTIFICATION</scope>
</reference>
<evidence type="ECO:0000313" key="10">
    <source>
        <dbReference type="Proteomes" id="UP000274131"/>
    </source>
</evidence>
<dbReference type="WBParaSite" id="EVEC_0001294001-mRNA-1">
    <property type="protein sequence ID" value="EVEC_0001294001-mRNA-1"/>
    <property type="gene ID" value="EVEC_0001294001"/>
</dbReference>
<dbReference type="InterPro" id="IPR036249">
    <property type="entry name" value="Thioredoxin-like_sf"/>
</dbReference>
<sequence length="188" mass="21834">MGIFCSGKNWFLETRYWYNRILKVAKQYETKAFFAISNEAVFDQELEDFGLKKNGERLVGTDDQPMIAADTNRGRYRMETNFSVENFAQFVQSVLDNQIEKFMKSEDEVTNSDNFVKVVVNKNFDQIVLNSPFNVFLMLFSPICGICRRLSVKLDELDQQFINEDIIFAKMDIMANDIPPLFTDGLLL</sequence>
<feature type="domain" description="Thioredoxin" evidence="8">
    <location>
        <begin position="116"/>
        <end position="176"/>
    </location>
</feature>
<dbReference type="PANTHER" id="PTHR18929:SF132">
    <property type="entry name" value="PROTEIN DISULFIDE-ISOMERASE A3"/>
    <property type="match status" value="1"/>
</dbReference>
<evidence type="ECO:0000259" key="8">
    <source>
        <dbReference type="Pfam" id="PF00085"/>
    </source>
</evidence>
<dbReference type="InterPro" id="IPR013766">
    <property type="entry name" value="Thioredoxin_domain"/>
</dbReference>
<proteinExistence type="inferred from homology"/>
<keyword evidence="7" id="KW-0676">Redox-active center</keyword>
<dbReference type="STRING" id="51028.A0A0N4VPL1"/>
<evidence type="ECO:0000256" key="1">
    <source>
        <dbReference type="ARBA" id="ARBA00001182"/>
    </source>
</evidence>
<dbReference type="GO" id="GO:0006457">
    <property type="term" value="P:protein folding"/>
    <property type="evidence" value="ECO:0007669"/>
    <property type="project" value="TreeGrafter"/>
</dbReference>
<keyword evidence="5" id="KW-0256">Endoplasmic reticulum</keyword>
<evidence type="ECO:0000256" key="2">
    <source>
        <dbReference type="ARBA" id="ARBA00004319"/>
    </source>
</evidence>
<dbReference type="AlphaFoldDB" id="A0A0N4VPL1"/>
<comment type="similarity">
    <text evidence="3">Belongs to the protein disulfide isomerase family.</text>
</comment>
<evidence type="ECO:0000256" key="4">
    <source>
        <dbReference type="ARBA" id="ARBA00012723"/>
    </source>
</evidence>